<dbReference type="KEGG" id="acob:P0Y56_16340"/>
<dbReference type="Proteomes" id="UP001218362">
    <property type="component" value="Chromosome"/>
</dbReference>
<dbReference type="EMBL" id="CP119316">
    <property type="protein sequence ID" value="WEK46554.1"/>
    <property type="molecule type" value="Genomic_DNA"/>
</dbReference>
<accession>A0AAJ6BMM5</accession>
<name>A0AAJ6BMM5_9SPHN</name>
<evidence type="ECO:0000256" key="1">
    <source>
        <dbReference type="SAM" id="MobiDB-lite"/>
    </source>
</evidence>
<evidence type="ECO:0000313" key="2">
    <source>
        <dbReference type="EMBL" id="WEK46554.1"/>
    </source>
</evidence>
<evidence type="ECO:0000313" key="3">
    <source>
        <dbReference type="Proteomes" id="UP001218362"/>
    </source>
</evidence>
<dbReference type="AlphaFoldDB" id="A0AAJ6BMM5"/>
<protein>
    <recommendedName>
        <fullName evidence="4">Lipoprotein</fullName>
    </recommendedName>
</protein>
<organism evidence="2 3">
    <name type="scientific">Candidatus Andeanibacterium colombiense</name>
    <dbReference type="NCBI Taxonomy" id="3121345"/>
    <lineage>
        <taxon>Bacteria</taxon>
        <taxon>Pseudomonadati</taxon>
        <taxon>Pseudomonadota</taxon>
        <taxon>Alphaproteobacteria</taxon>
        <taxon>Sphingomonadales</taxon>
        <taxon>Sphingomonadaceae</taxon>
        <taxon>Candidatus Andeanibacterium</taxon>
    </lineage>
</organism>
<proteinExistence type="predicted"/>
<sequence length="57" mass="6286">MKIRTNAFRAGAAAMLACSILLTGCYDGRPGHNSDRHGRHDHGHHHDGDHHDGDHHD</sequence>
<gene>
    <name evidence="2" type="ORF">P0Y56_16340</name>
</gene>
<feature type="region of interest" description="Disordered" evidence="1">
    <location>
        <begin position="29"/>
        <end position="57"/>
    </location>
</feature>
<reference evidence="2" key="1">
    <citation type="submission" date="2023-03" db="EMBL/GenBank/DDBJ databases">
        <title>Andean soil-derived lignocellulolytic bacterial consortium as a source of novel taxa and putative plastic-active enzymes.</title>
        <authorList>
            <person name="Diaz-Garcia L."/>
            <person name="Chuvochina M."/>
            <person name="Feuerriegel G."/>
            <person name="Bunk B."/>
            <person name="Sproer C."/>
            <person name="Streit W.R."/>
            <person name="Rodriguez L.M."/>
            <person name="Overmann J."/>
            <person name="Jimenez D.J."/>
        </authorList>
    </citation>
    <scope>NUCLEOTIDE SEQUENCE</scope>
    <source>
        <strain evidence="2">MAG 26</strain>
    </source>
</reference>
<dbReference type="PROSITE" id="PS51257">
    <property type="entry name" value="PROKAR_LIPOPROTEIN"/>
    <property type="match status" value="1"/>
</dbReference>
<evidence type="ECO:0008006" key="4">
    <source>
        <dbReference type="Google" id="ProtNLM"/>
    </source>
</evidence>